<evidence type="ECO:0000256" key="3">
    <source>
        <dbReference type="ARBA" id="ARBA00005189"/>
    </source>
</evidence>
<dbReference type="Pfam" id="PF03982">
    <property type="entry name" value="DAGAT"/>
    <property type="match status" value="1"/>
</dbReference>
<keyword evidence="12" id="KW-0472">Membrane</keyword>
<evidence type="ECO:0000256" key="13">
    <source>
        <dbReference type="ARBA" id="ARBA00023315"/>
    </source>
</evidence>
<evidence type="ECO:0000256" key="2">
    <source>
        <dbReference type="ARBA" id="ARBA00004771"/>
    </source>
</evidence>
<evidence type="ECO:0000256" key="7">
    <source>
        <dbReference type="ARBA" id="ARBA00022692"/>
    </source>
</evidence>
<comment type="caution">
    <text evidence="15">The sequence shown here is derived from an EMBL/GenBank/DDBJ whole genome shotgun (WGS) entry which is preliminary data.</text>
</comment>
<evidence type="ECO:0000256" key="9">
    <source>
        <dbReference type="ARBA" id="ARBA00022824"/>
    </source>
</evidence>
<dbReference type="Proteomes" id="UP001165060">
    <property type="component" value="Unassembled WGS sequence"/>
</dbReference>
<keyword evidence="8" id="KW-0319">Glycerol metabolism</keyword>
<dbReference type="EC" id="2.3.1.-" evidence="14"/>
<dbReference type="PANTHER" id="PTHR12317:SF0">
    <property type="entry name" value="ACYLTRANSFERASE"/>
    <property type="match status" value="1"/>
</dbReference>
<keyword evidence="5" id="KW-0444">Lipid biosynthesis</keyword>
<comment type="pathway">
    <text evidence="2">Glycerolipid metabolism; triacylglycerol biosynthesis.</text>
</comment>
<comment type="similarity">
    <text evidence="4 14">Belongs to the diacylglycerol acyltransferase family.</text>
</comment>
<evidence type="ECO:0000256" key="11">
    <source>
        <dbReference type="ARBA" id="ARBA00023098"/>
    </source>
</evidence>
<keyword evidence="16" id="KW-1185">Reference proteome</keyword>
<evidence type="ECO:0000256" key="10">
    <source>
        <dbReference type="ARBA" id="ARBA00022989"/>
    </source>
</evidence>
<dbReference type="PANTHER" id="PTHR12317">
    <property type="entry name" value="DIACYLGLYCEROL O-ACYLTRANSFERASE"/>
    <property type="match status" value="1"/>
</dbReference>
<evidence type="ECO:0000256" key="8">
    <source>
        <dbReference type="ARBA" id="ARBA00022798"/>
    </source>
</evidence>
<keyword evidence="9 14" id="KW-0256">Endoplasmic reticulum</keyword>
<dbReference type="EMBL" id="BRYB01000172">
    <property type="protein sequence ID" value="GMI24522.1"/>
    <property type="molecule type" value="Genomic_DNA"/>
</dbReference>
<comment type="subcellular location">
    <subcellularLocation>
        <location evidence="1 14">Endoplasmic reticulum membrane</location>
        <topology evidence="1 14">Multi-pass membrane protein</topology>
    </subcellularLocation>
</comment>
<evidence type="ECO:0000256" key="12">
    <source>
        <dbReference type="ARBA" id="ARBA00023136"/>
    </source>
</evidence>
<sequence>MVVLFPLLEMVWLGGAFFVIFCYANAYVRVFQLLYLTNLALVLDGAPDHSGGMVAKFFKNSKMNKWFRDLPFWSWAREYFNAELIKTVDLPPDKNYLFCYHPHGIISMGLQTSLGMDACGFSEMFPGIDRYVATLVASFKIPIFREWILCHGFVSCGSRTLKSILTTPREEGRCKSVVLVPGGANEALYTHPGEFKVHLKNRKGFIRVAIQTGASVVPVIGFGENELFYCIDNESAGVGQLVYKAQVFLMKKFSFSFPLLTRPIPRREKLVVVVGSPIATKKEAEPSQATIDRVHKEYCEQVEHIWNKHKDEYGKGIPFEIA</sequence>
<name>A0ABQ6MDT5_9STRA</name>
<keyword evidence="6 14" id="KW-0808">Transferase</keyword>
<keyword evidence="13" id="KW-0012">Acyltransferase</keyword>
<evidence type="ECO:0000256" key="1">
    <source>
        <dbReference type="ARBA" id="ARBA00004477"/>
    </source>
</evidence>
<organism evidence="15 16">
    <name type="scientific">Tetraparma gracilis</name>
    <dbReference type="NCBI Taxonomy" id="2962635"/>
    <lineage>
        <taxon>Eukaryota</taxon>
        <taxon>Sar</taxon>
        <taxon>Stramenopiles</taxon>
        <taxon>Ochrophyta</taxon>
        <taxon>Bolidophyceae</taxon>
        <taxon>Parmales</taxon>
        <taxon>Triparmaceae</taxon>
        <taxon>Tetraparma</taxon>
    </lineage>
</organism>
<keyword evidence="10" id="KW-1133">Transmembrane helix</keyword>
<evidence type="ECO:0000313" key="16">
    <source>
        <dbReference type="Proteomes" id="UP001165060"/>
    </source>
</evidence>
<evidence type="ECO:0000256" key="5">
    <source>
        <dbReference type="ARBA" id="ARBA00022516"/>
    </source>
</evidence>
<accession>A0ABQ6MDT5</accession>
<protein>
    <recommendedName>
        <fullName evidence="14">Acyltransferase</fullName>
        <ecNumber evidence="14">2.3.1.-</ecNumber>
    </recommendedName>
</protein>
<keyword evidence="11" id="KW-0443">Lipid metabolism</keyword>
<keyword evidence="7" id="KW-0812">Transmembrane</keyword>
<dbReference type="CDD" id="cd07987">
    <property type="entry name" value="LPLAT_MGAT-like"/>
    <property type="match status" value="1"/>
</dbReference>
<evidence type="ECO:0000256" key="6">
    <source>
        <dbReference type="ARBA" id="ARBA00022679"/>
    </source>
</evidence>
<dbReference type="InterPro" id="IPR007130">
    <property type="entry name" value="DAGAT"/>
</dbReference>
<gene>
    <name evidence="15" type="ORF">TeGR_g5524</name>
</gene>
<evidence type="ECO:0000256" key="4">
    <source>
        <dbReference type="ARBA" id="ARBA00005420"/>
    </source>
</evidence>
<evidence type="ECO:0000256" key="14">
    <source>
        <dbReference type="RuleBase" id="RU367023"/>
    </source>
</evidence>
<reference evidence="15 16" key="1">
    <citation type="journal article" date="2023" name="Commun. Biol.">
        <title>Genome analysis of Parmales, the sister group of diatoms, reveals the evolutionary specialization of diatoms from phago-mixotrophs to photoautotrophs.</title>
        <authorList>
            <person name="Ban H."/>
            <person name="Sato S."/>
            <person name="Yoshikawa S."/>
            <person name="Yamada K."/>
            <person name="Nakamura Y."/>
            <person name="Ichinomiya M."/>
            <person name="Sato N."/>
            <person name="Blanc-Mathieu R."/>
            <person name="Endo H."/>
            <person name="Kuwata A."/>
            <person name="Ogata H."/>
        </authorList>
    </citation>
    <scope>NUCLEOTIDE SEQUENCE [LARGE SCALE GENOMIC DNA]</scope>
</reference>
<comment type="pathway">
    <text evidence="3">Lipid metabolism.</text>
</comment>
<evidence type="ECO:0000313" key="15">
    <source>
        <dbReference type="EMBL" id="GMI24522.1"/>
    </source>
</evidence>
<proteinExistence type="inferred from homology"/>